<name>A0A9W7D1E4_9STRA</name>
<protein>
    <submittedName>
        <fullName evidence="1">Unnamed protein product</fullName>
    </submittedName>
</protein>
<dbReference type="OrthoDB" id="119168at2759"/>
<comment type="caution">
    <text evidence="1">The sequence shown here is derived from an EMBL/GenBank/DDBJ whole genome shotgun (WGS) entry which is preliminary data.</text>
</comment>
<keyword evidence="2" id="KW-1185">Reference proteome</keyword>
<evidence type="ECO:0000313" key="1">
    <source>
        <dbReference type="EMBL" id="GMF51834.1"/>
    </source>
</evidence>
<reference evidence="1" key="1">
    <citation type="submission" date="2023-04" db="EMBL/GenBank/DDBJ databases">
        <title>Phytophthora fragariaefolia NBRC 109709.</title>
        <authorList>
            <person name="Ichikawa N."/>
            <person name="Sato H."/>
            <person name="Tonouchi N."/>
        </authorList>
    </citation>
    <scope>NUCLEOTIDE SEQUENCE</scope>
    <source>
        <strain evidence="1">NBRC 109709</strain>
    </source>
</reference>
<sequence>MPSTPAKRYTNLFPTLRTPLYNILQAVDVAIEPETATAMWIAMTGHQTRTLRSPTGHRLVVSDNFYIRHTFAQALLQFTDGEMHLLGAVCINLVDKRNKVAVVAAVARVGAGEWGTWELVAAVGPEPEWEVKKKAHQNAQRRLAKAKRTQYEPATVQANRAGYVVYMDRNVDIFYTNDLKATPSALTLPSSSPEAVFCCHSTYPIQRWTEDRMLHRTDCDCCIQPLY</sequence>
<dbReference type="Proteomes" id="UP001165121">
    <property type="component" value="Unassembled WGS sequence"/>
</dbReference>
<gene>
    <name evidence="1" type="ORF">Pfra01_002109400</name>
</gene>
<evidence type="ECO:0000313" key="2">
    <source>
        <dbReference type="Proteomes" id="UP001165121"/>
    </source>
</evidence>
<dbReference type="EMBL" id="BSXT01002958">
    <property type="protein sequence ID" value="GMF51834.1"/>
    <property type="molecule type" value="Genomic_DNA"/>
</dbReference>
<accession>A0A9W7D1E4</accession>
<proteinExistence type="predicted"/>
<organism evidence="1 2">
    <name type="scientific">Phytophthora fragariaefolia</name>
    <dbReference type="NCBI Taxonomy" id="1490495"/>
    <lineage>
        <taxon>Eukaryota</taxon>
        <taxon>Sar</taxon>
        <taxon>Stramenopiles</taxon>
        <taxon>Oomycota</taxon>
        <taxon>Peronosporomycetes</taxon>
        <taxon>Peronosporales</taxon>
        <taxon>Peronosporaceae</taxon>
        <taxon>Phytophthora</taxon>
    </lineage>
</organism>
<dbReference type="AlphaFoldDB" id="A0A9W7D1E4"/>